<dbReference type="PANTHER" id="PTHR24072">
    <property type="entry name" value="RHO FAMILY GTPASE"/>
    <property type="match status" value="1"/>
</dbReference>
<keyword evidence="7" id="KW-1185">Reference proteome</keyword>
<dbReference type="SUPFAM" id="SSF52540">
    <property type="entry name" value="P-loop containing nucleoside triphosphate hydrolases"/>
    <property type="match status" value="1"/>
</dbReference>
<dbReference type="AlphaFoldDB" id="A0A0C2RX11"/>
<dbReference type="GO" id="GO:0016020">
    <property type="term" value="C:membrane"/>
    <property type="evidence" value="ECO:0007669"/>
    <property type="project" value="UniProtKB-SubCell"/>
</dbReference>
<dbReference type="PRINTS" id="PR00449">
    <property type="entry name" value="RASTRNSFRMNG"/>
</dbReference>
<dbReference type="InterPro" id="IPR005225">
    <property type="entry name" value="Small_GTP-bd"/>
</dbReference>
<evidence type="ECO:0000313" key="7">
    <source>
        <dbReference type="Proteomes" id="UP000054549"/>
    </source>
</evidence>
<dbReference type="HOGENOM" id="CLU_041217_21_2_1"/>
<evidence type="ECO:0000256" key="5">
    <source>
        <dbReference type="ARBA" id="ARBA00023136"/>
    </source>
</evidence>
<dbReference type="Proteomes" id="UP000054549">
    <property type="component" value="Unassembled WGS sequence"/>
</dbReference>
<name>A0A0C2RX11_AMAMK</name>
<dbReference type="PROSITE" id="PS51421">
    <property type="entry name" value="RAS"/>
    <property type="match status" value="1"/>
</dbReference>
<dbReference type="InterPro" id="IPR003578">
    <property type="entry name" value="Small_GTPase_Rho"/>
</dbReference>
<dbReference type="SMART" id="SM00173">
    <property type="entry name" value="RAS"/>
    <property type="match status" value="1"/>
</dbReference>
<sequence length="186" mass="20630">MQILKKLVIVSNGGCGKTSLLVTFSTGTFPEANPIFSTYVADIKVDEKHVDLSLWDTGRYDRLLPLSYPNSNVVLICFAVDNPSSLQSVLDRWIGEVRHHCPYVPVVLLGCKKDLRDDPNTIEGLRAIGQHPVTYKEGMDVAQKIGAKLYLECSAKAGEGVHEVFQHAARVALLLPERRKKKCTIL</sequence>
<keyword evidence="3" id="KW-0547">Nucleotide-binding</keyword>
<dbReference type="Pfam" id="PF00071">
    <property type="entry name" value="Ras"/>
    <property type="match status" value="1"/>
</dbReference>
<dbReference type="SMART" id="SM00175">
    <property type="entry name" value="RAB"/>
    <property type="match status" value="1"/>
</dbReference>
<accession>A0A0C2RX11</accession>
<dbReference type="SMART" id="SM00174">
    <property type="entry name" value="RHO"/>
    <property type="match status" value="1"/>
</dbReference>
<keyword evidence="2" id="KW-0488">Methylation</keyword>
<dbReference type="InParanoid" id="A0A0C2RX11"/>
<comment type="subcellular location">
    <subcellularLocation>
        <location evidence="1">Membrane</location>
    </subcellularLocation>
</comment>
<reference evidence="6 7" key="1">
    <citation type="submission" date="2014-04" db="EMBL/GenBank/DDBJ databases">
        <title>Evolutionary Origins and Diversification of the Mycorrhizal Mutualists.</title>
        <authorList>
            <consortium name="DOE Joint Genome Institute"/>
            <consortium name="Mycorrhizal Genomics Consortium"/>
            <person name="Kohler A."/>
            <person name="Kuo A."/>
            <person name="Nagy L.G."/>
            <person name="Floudas D."/>
            <person name="Copeland A."/>
            <person name="Barry K.W."/>
            <person name="Cichocki N."/>
            <person name="Veneault-Fourrey C."/>
            <person name="LaButti K."/>
            <person name="Lindquist E.A."/>
            <person name="Lipzen A."/>
            <person name="Lundell T."/>
            <person name="Morin E."/>
            <person name="Murat C."/>
            <person name="Riley R."/>
            <person name="Ohm R."/>
            <person name="Sun H."/>
            <person name="Tunlid A."/>
            <person name="Henrissat B."/>
            <person name="Grigoriev I.V."/>
            <person name="Hibbett D.S."/>
            <person name="Martin F."/>
        </authorList>
    </citation>
    <scope>NUCLEOTIDE SEQUENCE [LARGE SCALE GENOMIC DNA]</scope>
    <source>
        <strain evidence="6 7">Koide BX008</strain>
    </source>
</reference>
<dbReference type="GO" id="GO:0007264">
    <property type="term" value="P:small GTPase-mediated signal transduction"/>
    <property type="evidence" value="ECO:0007669"/>
    <property type="project" value="InterPro"/>
</dbReference>
<evidence type="ECO:0000256" key="4">
    <source>
        <dbReference type="ARBA" id="ARBA00023134"/>
    </source>
</evidence>
<dbReference type="FunFam" id="3.40.50.300:FF:002060">
    <property type="entry name" value="Rho family GTPase"/>
    <property type="match status" value="1"/>
</dbReference>
<dbReference type="Gene3D" id="3.40.50.300">
    <property type="entry name" value="P-loop containing nucleotide triphosphate hydrolases"/>
    <property type="match status" value="1"/>
</dbReference>
<organism evidence="6 7">
    <name type="scientific">Amanita muscaria (strain Koide BX008)</name>
    <dbReference type="NCBI Taxonomy" id="946122"/>
    <lineage>
        <taxon>Eukaryota</taxon>
        <taxon>Fungi</taxon>
        <taxon>Dikarya</taxon>
        <taxon>Basidiomycota</taxon>
        <taxon>Agaricomycotina</taxon>
        <taxon>Agaricomycetes</taxon>
        <taxon>Agaricomycetidae</taxon>
        <taxon>Agaricales</taxon>
        <taxon>Pluteineae</taxon>
        <taxon>Amanitaceae</taxon>
        <taxon>Amanita</taxon>
    </lineage>
</organism>
<dbReference type="GO" id="GO:0005525">
    <property type="term" value="F:GTP binding"/>
    <property type="evidence" value="ECO:0007669"/>
    <property type="project" value="UniProtKB-KW"/>
</dbReference>
<dbReference type="InterPro" id="IPR027417">
    <property type="entry name" value="P-loop_NTPase"/>
</dbReference>
<dbReference type="OrthoDB" id="8830751at2759"/>
<dbReference type="EMBL" id="KN818616">
    <property type="protein sequence ID" value="KIL54850.1"/>
    <property type="molecule type" value="Genomic_DNA"/>
</dbReference>
<dbReference type="STRING" id="946122.A0A0C2RX11"/>
<dbReference type="PROSITE" id="PS51420">
    <property type="entry name" value="RHO"/>
    <property type="match status" value="1"/>
</dbReference>
<keyword evidence="5" id="KW-0472">Membrane</keyword>
<keyword evidence="4" id="KW-0342">GTP-binding</keyword>
<protein>
    <submittedName>
        <fullName evidence="6">Uncharacterized protein</fullName>
    </submittedName>
</protein>
<dbReference type="PROSITE" id="PS51419">
    <property type="entry name" value="RAB"/>
    <property type="match status" value="1"/>
</dbReference>
<evidence type="ECO:0000313" key="6">
    <source>
        <dbReference type="EMBL" id="KIL54850.1"/>
    </source>
</evidence>
<evidence type="ECO:0000256" key="1">
    <source>
        <dbReference type="ARBA" id="ARBA00004370"/>
    </source>
</evidence>
<dbReference type="InterPro" id="IPR001806">
    <property type="entry name" value="Small_GTPase"/>
</dbReference>
<dbReference type="NCBIfam" id="TIGR00231">
    <property type="entry name" value="small_GTP"/>
    <property type="match status" value="1"/>
</dbReference>
<gene>
    <name evidence="6" type="ORF">M378DRAFT_173991</name>
</gene>
<evidence type="ECO:0000256" key="3">
    <source>
        <dbReference type="ARBA" id="ARBA00022741"/>
    </source>
</evidence>
<proteinExistence type="predicted"/>
<dbReference type="GO" id="GO:0003924">
    <property type="term" value="F:GTPase activity"/>
    <property type="evidence" value="ECO:0007669"/>
    <property type="project" value="InterPro"/>
</dbReference>
<evidence type="ECO:0000256" key="2">
    <source>
        <dbReference type="ARBA" id="ARBA00022481"/>
    </source>
</evidence>